<feature type="region of interest" description="Disordered" evidence="6">
    <location>
        <begin position="702"/>
        <end position="744"/>
    </location>
</feature>
<dbReference type="EMBL" id="JAICCE010000023">
    <property type="protein sequence ID" value="KAG9261166.1"/>
    <property type="molecule type" value="Genomic_DNA"/>
</dbReference>
<keyword evidence="4" id="KW-0833">Ubl conjugation pathway</keyword>
<dbReference type="PROSITE" id="PS50600">
    <property type="entry name" value="ULP_PROTEASE"/>
    <property type="match status" value="1"/>
</dbReference>
<proteinExistence type="inferred from homology"/>
<reference evidence="8 9" key="1">
    <citation type="submission" date="2021-07" db="EMBL/GenBank/DDBJ databases">
        <authorList>
            <person name="Imarazene B."/>
            <person name="Zahm M."/>
            <person name="Klopp C."/>
            <person name="Cabau C."/>
            <person name="Beille S."/>
            <person name="Jouanno E."/>
            <person name="Castinel A."/>
            <person name="Lluch J."/>
            <person name="Gil L."/>
            <person name="Kuchtly C."/>
            <person name="Lopez Roques C."/>
            <person name="Donnadieu C."/>
            <person name="Parrinello H."/>
            <person name="Journot L."/>
            <person name="Du K."/>
            <person name="Schartl M."/>
            <person name="Retaux S."/>
            <person name="Guiguen Y."/>
        </authorList>
    </citation>
    <scope>NUCLEOTIDE SEQUENCE [LARGE SCALE GENOMIC DNA]</scope>
    <source>
        <strain evidence="8">Pach_M1</strain>
        <tissue evidence="8">Testis</tissue>
    </source>
</reference>
<dbReference type="PANTHER" id="PTHR46896:SF2">
    <property type="entry name" value="SENTRIN-SPECIFIC PROTEASE 7"/>
    <property type="match status" value="1"/>
</dbReference>
<evidence type="ECO:0000256" key="3">
    <source>
        <dbReference type="ARBA" id="ARBA00022670"/>
    </source>
</evidence>
<dbReference type="GO" id="GO:0070139">
    <property type="term" value="F:SUMO-specific endopeptidase activity"/>
    <property type="evidence" value="ECO:0007669"/>
    <property type="project" value="TreeGrafter"/>
</dbReference>
<accession>A0A8T2KVW6</accession>
<feature type="domain" description="Ubiquitin-like protease family profile" evidence="7">
    <location>
        <begin position="578"/>
        <end position="836"/>
    </location>
</feature>
<dbReference type="GO" id="GO:0005634">
    <property type="term" value="C:nucleus"/>
    <property type="evidence" value="ECO:0007669"/>
    <property type="project" value="TreeGrafter"/>
</dbReference>
<sequence>MGSPFKIPKKKQPSDSSSLHMLSPLSRVQDGDNSKTSWTKVACNGRTPHKSSFSNARIDARSGFAGGDRFVLSPSHRSEFGGRARLNGTPAKEAGGTPKSRTAAGDFTDQNRWRPRRASDSLCQHEGGKDSPAAKKQWGSGFPEMWKSSQIEHKEEEDDDDDEEEDNKANKSKPASSLVKEVKGASAAVSSQRGVSSQSLRSTPPEIKTAGFKRNGEMALASSDQASGGIVPEKRVRSPGVKAPISMPLRKAGSGMSYSRGRLRLNLSLKTYQRIKQSSTEPIVLSSDDEDEEEGAKVGRSDALGNTSSQVKKERPKTSSNPGSGGQKSGDTETSSVVELAFSTLHFGTTCSHANGPIVITEESISIPLKEADGEDGVVVTVVPSELQRYGVWDGALAADGSLLSISQQPSPSLLFLSLSDAQSRLLHTELTAIHSTHATGQPCPFLLVTLSGQMEELQSALLASLMDVIGLRYGRSVLGVPLPWAEGLNQLHLHPRGGQLLTLLGQGDGVDGGHHHTEGEKTKEVSTAGTKTSRAGGGGKSSEAASTRTSSLRSYSRQQSLPRRLIQYPPPPSKGGITVTSEDLECLRDGEFLNDVIIDFYLKYLQQERADQEVASRSHIFSSFFYKQLTRKDNISEEEAGGTAQYRRHRRVKTWTRHVDIFSKDFLFIPVNQEAHWYLVVICFPGLLQAESVPWKSLASSEASGTTNKPQLQDSSKPGSQGPTLSTEQRQTGTGHSTAIPQIPPPEVFDCTVLSCQRQNVTRRPCILIMDSLKLSYHLRIYTLLREYLQVEWEVRRGTPRTFNDNSIKGSHCKVPLQDNSSDCGLYLLQYVESFLQNPVVHFDLPLRLERWFPRQQVRRKREELRDLVLQLYRRQAGGGGGEV</sequence>
<evidence type="ECO:0000256" key="2">
    <source>
        <dbReference type="ARBA" id="ARBA00022553"/>
    </source>
</evidence>
<keyword evidence="3 8" id="KW-0645">Protease</keyword>
<feature type="compositionally biased region" description="Polar residues" evidence="6">
    <location>
        <begin position="188"/>
        <end position="202"/>
    </location>
</feature>
<dbReference type="Proteomes" id="UP000752171">
    <property type="component" value="Unassembled WGS sequence"/>
</dbReference>
<dbReference type="InterPro" id="IPR038765">
    <property type="entry name" value="Papain-like_cys_pep_sf"/>
</dbReference>
<dbReference type="GO" id="GO:0016926">
    <property type="term" value="P:protein desumoylation"/>
    <property type="evidence" value="ECO:0007669"/>
    <property type="project" value="TreeGrafter"/>
</dbReference>
<dbReference type="SUPFAM" id="SSF54001">
    <property type="entry name" value="Cysteine proteinases"/>
    <property type="match status" value="1"/>
</dbReference>
<keyword evidence="5" id="KW-0378">Hydrolase</keyword>
<evidence type="ECO:0000256" key="6">
    <source>
        <dbReference type="SAM" id="MobiDB-lite"/>
    </source>
</evidence>
<organism evidence="8 9">
    <name type="scientific">Astyanax mexicanus</name>
    <name type="common">Blind cave fish</name>
    <name type="synonym">Astyanax fasciatus mexicanus</name>
    <dbReference type="NCBI Taxonomy" id="7994"/>
    <lineage>
        <taxon>Eukaryota</taxon>
        <taxon>Metazoa</taxon>
        <taxon>Chordata</taxon>
        <taxon>Craniata</taxon>
        <taxon>Vertebrata</taxon>
        <taxon>Euteleostomi</taxon>
        <taxon>Actinopterygii</taxon>
        <taxon>Neopterygii</taxon>
        <taxon>Teleostei</taxon>
        <taxon>Ostariophysi</taxon>
        <taxon>Characiformes</taxon>
        <taxon>Characoidei</taxon>
        <taxon>Acestrorhamphidae</taxon>
        <taxon>Acestrorhamphinae</taxon>
        <taxon>Astyanax</taxon>
    </lineage>
</organism>
<feature type="compositionally biased region" description="Acidic residues" evidence="6">
    <location>
        <begin position="155"/>
        <end position="166"/>
    </location>
</feature>
<dbReference type="Pfam" id="PF02902">
    <property type="entry name" value="Peptidase_C48"/>
    <property type="match status" value="1"/>
</dbReference>
<evidence type="ECO:0000313" key="9">
    <source>
        <dbReference type="Proteomes" id="UP000752171"/>
    </source>
</evidence>
<dbReference type="GO" id="GO:0006508">
    <property type="term" value="P:proteolysis"/>
    <property type="evidence" value="ECO:0007669"/>
    <property type="project" value="UniProtKB-KW"/>
</dbReference>
<evidence type="ECO:0000256" key="4">
    <source>
        <dbReference type="ARBA" id="ARBA00022786"/>
    </source>
</evidence>
<feature type="compositionally biased region" description="Polar residues" evidence="6">
    <location>
        <begin position="702"/>
        <end position="741"/>
    </location>
</feature>
<protein>
    <submittedName>
        <fullName evidence="8">Sentrin-specific protease 7-like</fullName>
    </submittedName>
</protein>
<comment type="caution">
    <text evidence="8">The sequence shown here is derived from an EMBL/GenBank/DDBJ whole genome shotgun (WGS) entry which is preliminary data.</text>
</comment>
<keyword evidence="2" id="KW-0597">Phosphoprotein</keyword>
<dbReference type="InterPro" id="IPR003653">
    <property type="entry name" value="Peptidase_C48_C"/>
</dbReference>
<gene>
    <name evidence="8" type="primary">SENP7</name>
    <name evidence="8" type="ORF">AMEX_G26148</name>
</gene>
<name>A0A8T2KVW6_ASTMX</name>
<dbReference type="GO" id="GO:0005737">
    <property type="term" value="C:cytoplasm"/>
    <property type="evidence" value="ECO:0007669"/>
    <property type="project" value="TreeGrafter"/>
</dbReference>
<evidence type="ECO:0000256" key="1">
    <source>
        <dbReference type="ARBA" id="ARBA00005234"/>
    </source>
</evidence>
<dbReference type="InterPro" id="IPR051947">
    <property type="entry name" value="Sentrin-specific_protease"/>
</dbReference>
<feature type="region of interest" description="Disordered" evidence="6">
    <location>
        <begin position="1"/>
        <end position="257"/>
    </location>
</feature>
<evidence type="ECO:0000259" key="7">
    <source>
        <dbReference type="PROSITE" id="PS50600"/>
    </source>
</evidence>
<feature type="region of interest" description="Disordered" evidence="6">
    <location>
        <begin position="505"/>
        <end position="575"/>
    </location>
</feature>
<evidence type="ECO:0000313" key="8">
    <source>
        <dbReference type="EMBL" id="KAG9261166.1"/>
    </source>
</evidence>
<feature type="compositionally biased region" description="Basic and acidic residues" evidence="6">
    <location>
        <begin position="512"/>
        <end position="525"/>
    </location>
</feature>
<dbReference type="PANTHER" id="PTHR46896">
    <property type="entry name" value="SENTRIN-SPECIFIC PROTEASE"/>
    <property type="match status" value="1"/>
</dbReference>
<dbReference type="Gene3D" id="3.40.395.10">
    <property type="entry name" value="Adenoviral Proteinase, Chain A"/>
    <property type="match status" value="1"/>
</dbReference>
<dbReference type="AlphaFoldDB" id="A0A8T2KVW6"/>
<feature type="compositionally biased region" description="Low complexity" evidence="6">
    <location>
        <begin position="542"/>
        <end position="565"/>
    </location>
</feature>
<feature type="region of interest" description="Disordered" evidence="6">
    <location>
        <begin position="278"/>
        <end position="335"/>
    </location>
</feature>
<comment type="similarity">
    <text evidence="1">Belongs to the peptidase C48 family.</text>
</comment>
<evidence type="ECO:0000256" key="5">
    <source>
        <dbReference type="ARBA" id="ARBA00022801"/>
    </source>
</evidence>